<reference evidence="1 2" key="1">
    <citation type="journal article" date="2015" name="Microbiome">
        <title>Genomic resolution of linkages in carbon, nitrogen, and sulfur cycling among widespread estuary sediment bacteria.</title>
        <authorList>
            <person name="Baker B.J."/>
            <person name="Lazar C.S."/>
            <person name="Teske A.P."/>
            <person name="Dick G.J."/>
        </authorList>
    </citation>
    <scope>NUCLEOTIDE SEQUENCE [LARGE SCALE GENOMIC DNA]</scope>
    <source>
        <strain evidence="1">SM1_77</strain>
    </source>
</reference>
<keyword evidence="1" id="KW-0489">Methyltransferase</keyword>
<dbReference type="EMBL" id="LJVE01000122">
    <property type="protein sequence ID" value="KPL13053.1"/>
    <property type="molecule type" value="Genomic_DNA"/>
</dbReference>
<organism evidence="1 2">
    <name type="scientific">candidate division WOR_3 bacterium SM1_77</name>
    <dbReference type="NCBI Taxonomy" id="1703778"/>
    <lineage>
        <taxon>Bacteria</taxon>
        <taxon>Bacteria division WOR-3</taxon>
    </lineage>
</organism>
<accession>A0A0S8JWJ9</accession>
<gene>
    <name evidence="1" type="ORF">AMJ74_05765</name>
</gene>
<keyword evidence="1" id="KW-0808">Transferase</keyword>
<dbReference type="GO" id="GO:0032259">
    <property type="term" value="P:methylation"/>
    <property type="evidence" value="ECO:0007669"/>
    <property type="project" value="UniProtKB-KW"/>
</dbReference>
<dbReference type="Proteomes" id="UP000050975">
    <property type="component" value="Unassembled WGS sequence"/>
</dbReference>
<evidence type="ECO:0000313" key="1">
    <source>
        <dbReference type="EMBL" id="KPL13053.1"/>
    </source>
</evidence>
<feature type="non-terminal residue" evidence="1">
    <location>
        <position position="1"/>
    </location>
</feature>
<dbReference type="GO" id="GO:0008168">
    <property type="term" value="F:methyltransferase activity"/>
    <property type="evidence" value="ECO:0007669"/>
    <property type="project" value="UniProtKB-KW"/>
</dbReference>
<protein>
    <submittedName>
        <fullName evidence="1">Methyltransferase type 11</fullName>
    </submittedName>
</protein>
<evidence type="ECO:0000313" key="2">
    <source>
        <dbReference type="Proteomes" id="UP000050975"/>
    </source>
</evidence>
<name>A0A0S8JWJ9_UNCW3</name>
<sequence>KELHRMIKRDGTLILDDGHQKRDLTKRQIDESRLWKIIEEKKDHLKCSPK</sequence>
<comment type="caution">
    <text evidence="1">The sequence shown here is derived from an EMBL/GenBank/DDBJ whole genome shotgun (WGS) entry which is preliminary data.</text>
</comment>
<dbReference type="AlphaFoldDB" id="A0A0S8JWJ9"/>
<proteinExistence type="predicted"/>